<evidence type="ECO:0000313" key="2">
    <source>
        <dbReference type="EMBL" id="JAC25035.1"/>
    </source>
</evidence>
<dbReference type="FunFam" id="3.30.1330.40:FF:000001">
    <property type="entry name" value="L-PSP family endoribonuclease"/>
    <property type="match status" value="1"/>
</dbReference>
<dbReference type="InterPro" id="IPR006175">
    <property type="entry name" value="YjgF/YER057c/UK114"/>
</dbReference>
<sequence>MPQTKTVINAPNVPKAIGPYSHAVRVGNTVYVSGQVGSHPGTNKFDAGIVAQTRQTLVNLGNILQAAGMSLDNVVKCTVYLASMDDFKDMNKVYAEFFQKDFPARAAFQVAKLPENSLVEIDAIAVDHTA</sequence>
<evidence type="ECO:0000256" key="1">
    <source>
        <dbReference type="ARBA" id="ARBA00010552"/>
    </source>
</evidence>
<dbReference type="GO" id="GO:0005829">
    <property type="term" value="C:cytosol"/>
    <property type="evidence" value="ECO:0007669"/>
    <property type="project" value="TreeGrafter"/>
</dbReference>
<dbReference type="PANTHER" id="PTHR11803:SF39">
    <property type="entry name" value="2-IMINOBUTANOATE_2-IMINOPROPANOATE DEAMINASE"/>
    <property type="match status" value="1"/>
</dbReference>
<organism evidence="2">
    <name type="scientific">Amblyomma parvum</name>
    <name type="common">South American tick</name>
    <dbReference type="NCBI Taxonomy" id="251391"/>
    <lineage>
        <taxon>Eukaryota</taxon>
        <taxon>Metazoa</taxon>
        <taxon>Ecdysozoa</taxon>
        <taxon>Arthropoda</taxon>
        <taxon>Chelicerata</taxon>
        <taxon>Arachnida</taxon>
        <taxon>Acari</taxon>
        <taxon>Parasitiformes</taxon>
        <taxon>Ixodida</taxon>
        <taxon>Ixodoidea</taxon>
        <taxon>Ixodidae</taxon>
        <taxon>Amblyomminae</taxon>
        <taxon>Amblyomma</taxon>
    </lineage>
</organism>
<dbReference type="EMBL" id="GBBL01002285">
    <property type="protein sequence ID" value="JAC25035.1"/>
    <property type="molecule type" value="mRNA"/>
</dbReference>
<dbReference type="AlphaFoldDB" id="A0A023FWI9"/>
<dbReference type="GO" id="GO:0019239">
    <property type="term" value="F:deaminase activity"/>
    <property type="evidence" value="ECO:0007669"/>
    <property type="project" value="TreeGrafter"/>
</dbReference>
<dbReference type="NCBIfam" id="TIGR00004">
    <property type="entry name" value="Rid family detoxifying hydrolase"/>
    <property type="match status" value="1"/>
</dbReference>
<name>A0A023FWI9_AMBPA</name>
<dbReference type="CDD" id="cd00448">
    <property type="entry name" value="YjgF_YER057c_UK114_family"/>
    <property type="match status" value="1"/>
</dbReference>
<dbReference type="PROSITE" id="PS01094">
    <property type="entry name" value="UPF0076"/>
    <property type="match status" value="1"/>
</dbReference>
<dbReference type="Gene3D" id="3.30.1330.40">
    <property type="entry name" value="RutC-like"/>
    <property type="match status" value="1"/>
</dbReference>
<dbReference type="Pfam" id="PF01042">
    <property type="entry name" value="Ribonuc_L-PSP"/>
    <property type="match status" value="1"/>
</dbReference>
<accession>A0A023FWI9</accession>
<dbReference type="GO" id="GO:0005739">
    <property type="term" value="C:mitochondrion"/>
    <property type="evidence" value="ECO:0007669"/>
    <property type="project" value="TreeGrafter"/>
</dbReference>
<dbReference type="PANTHER" id="PTHR11803">
    <property type="entry name" value="2-IMINOBUTANOATE/2-IMINOPROPANOATE DEAMINASE RIDA"/>
    <property type="match status" value="1"/>
</dbReference>
<proteinExistence type="evidence at transcript level"/>
<dbReference type="InterPro" id="IPR019897">
    <property type="entry name" value="RidA_CS"/>
</dbReference>
<dbReference type="SUPFAM" id="SSF55298">
    <property type="entry name" value="YjgF-like"/>
    <property type="match status" value="1"/>
</dbReference>
<reference evidence="2" key="1">
    <citation type="submission" date="2014-03" db="EMBL/GenBank/DDBJ databases">
        <title>The sialotranscriptome of Amblyomma triste, Amblyomma parvum and Amblyomma cajennense ticks, uncovered by 454-based RNA-seq.</title>
        <authorList>
            <person name="Garcia G.R."/>
            <person name="Gardinassi L.G."/>
            <person name="Ribeiro J.M."/>
            <person name="Anatrielo E."/>
            <person name="Ferreira B.R."/>
            <person name="Moreira H.N."/>
            <person name="Mafra C."/>
            <person name="Olegario M.M."/>
            <person name="Szabo P.J."/>
            <person name="Miranda-Santos I.K."/>
            <person name="Maruyama S.R."/>
        </authorList>
    </citation>
    <scope>NUCLEOTIDE SEQUENCE</scope>
    <source>
        <strain evidence="2">Araguapaz</strain>
        <tissue evidence="2">Salivary glands</tissue>
    </source>
</reference>
<dbReference type="InterPro" id="IPR035959">
    <property type="entry name" value="RutC-like_sf"/>
</dbReference>
<dbReference type="InterPro" id="IPR006056">
    <property type="entry name" value="RidA"/>
</dbReference>
<comment type="similarity">
    <text evidence="1">Belongs to the RutC family.</text>
</comment>
<protein>
    <submittedName>
        <fullName evidence="2">Putative endoribonuclease l-psp</fullName>
    </submittedName>
</protein>